<dbReference type="EnsemblMetazoa" id="XM_038018173.1">
    <property type="protein sequence ID" value="XP_037874101.1"/>
    <property type="gene ID" value="LOC101745214"/>
</dbReference>
<dbReference type="InterPro" id="IPR029260">
    <property type="entry name" value="DSPn"/>
</dbReference>
<dbReference type="InterPro" id="IPR016130">
    <property type="entry name" value="Tyr_Pase_AS"/>
</dbReference>
<evidence type="ECO:0000256" key="4">
    <source>
        <dbReference type="ARBA" id="ARBA00022912"/>
    </source>
</evidence>
<sequence length="700" mass="79167">MNRNADIIFTAEYVKNVLYFVIVRNGKILREASDAHYFCIDDELVYENYYSDFGPLNLGCVYKYCKLLNEKLRLCLKKKAVVHYTSAEPKKKTNSAFLIGCYGVLYFGFSPRDALKPLLTHGQTYRQFQDAAQFDSPYTISLMDCMQAIKKARDLGFFNFQDFDCGEYDRLNSIQGGDLNWIVPGKFLAFIGPVDSRLTSFYHPPELYLKYFTDNNVKIVIRLNKRSYDGNVFNNAGIAHYDLFFPDGSCPPKHILFKFLQISQESNGAIAVHCKAGLGRTGSLIGSYLIKHYRMTSHEAISWMRICRSGSVIGHQQEWLEQIESWLIKQGNLYRKHKYQDTERLPIHEFGIYSIAERNFRQKPVLLQKSPSPPPPIQRHLRPDIAAPVRPQASKVRDINKTVKKEQLEGRIKSAKPISSINNIKNKGDFTSDIIPKSDLESVSTRSPRPQSRTSSARSNSTIQPNVKSKESNIKSTYRISSNEMYPVHMVKNVHDARNFLMRSSIFNDHRGRQLSSTVTVTPGCTIRIPTNTAPSYAAHMTPSFFNAASNTTQKGNLTQNRRRLGRSPSPSPTRVLSKQTRATNTPPSPAEKSVEKGSSRLALKEALSRLKLSNPRDGSIGAASVGAASLGARREAPATKRAPSVRSDERHTATQGDMLNSIKFQRRLRETLNTDRIRNVFHEKISAHPSKDRSNIKNS</sequence>
<dbReference type="Pfam" id="PF22785">
    <property type="entry name" value="Tc-R-P"/>
    <property type="match status" value="1"/>
</dbReference>
<feature type="compositionally biased region" description="Basic and acidic residues" evidence="5">
    <location>
        <begin position="395"/>
        <end position="412"/>
    </location>
</feature>
<evidence type="ECO:0000313" key="9">
    <source>
        <dbReference type="Proteomes" id="UP000005204"/>
    </source>
</evidence>
<dbReference type="PROSITE" id="PS50056">
    <property type="entry name" value="TYR_PHOSPHATASE_2"/>
    <property type="match status" value="1"/>
</dbReference>
<dbReference type="Gene3D" id="3.90.190.10">
    <property type="entry name" value="Protein tyrosine phosphatase superfamily"/>
    <property type="match status" value="2"/>
</dbReference>
<dbReference type="SUPFAM" id="SSF52799">
    <property type="entry name" value="(Phosphotyrosine protein) phosphatases II"/>
    <property type="match status" value="2"/>
</dbReference>
<keyword evidence="4" id="KW-0904">Protein phosphatase</keyword>
<dbReference type="SMART" id="SM00195">
    <property type="entry name" value="DSPc"/>
    <property type="match status" value="1"/>
</dbReference>
<comment type="similarity">
    <text evidence="1">Belongs to the protein-tyrosine phosphatase family. Non-receptor class CDC14 subfamily.</text>
</comment>
<name>A0A8R2R173_BOMMO</name>
<protein>
    <recommendedName>
        <fullName evidence="2">protein-tyrosine-phosphatase</fullName>
        <ecNumber evidence="2">3.1.3.48</ecNumber>
    </recommendedName>
</protein>
<accession>A0A8R2R173</accession>
<keyword evidence="3" id="KW-0378">Hydrolase</keyword>
<proteinExistence type="inferred from homology"/>
<dbReference type="InterPro" id="IPR000387">
    <property type="entry name" value="Tyr_Pase_dom"/>
</dbReference>
<evidence type="ECO:0000259" key="7">
    <source>
        <dbReference type="PROSITE" id="PS50056"/>
    </source>
</evidence>
<keyword evidence="9" id="KW-1185">Reference proteome</keyword>
<dbReference type="Proteomes" id="UP000005204">
    <property type="component" value="Unassembled WGS sequence"/>
</dbReference>
<dbReference type="PROSITE" id="PS00383">
    <property type="entry name" value="TYR_PHOSPHATASE_1"/>
    <property type="match status" value="1"/>
</dbReference>
<evidence type="ECO:0000259" key="6">
    <source>
        <dbReference type="PROSITE" id="PS50054"/>
    </source>
</evidence>
<evidence type="ECO:0000256" key="1">
    <source>
        <dbReference type="ARBA" id="ARBA00007315"/>
    </source>
</evidence>
<dbReference type="GO" id="GO:0004725">
    <property type="term" value="F:protein tyrosine phosphatase activity"/>
    <property type="evidence" value="ECO:0007669"/>
    <property type="project" value="UniProtKB-EC"/>
</dbReference>
<dbReference type="InterPro" id="IPR020422">
    <property type="entry name" value="TYR_PHOSPHATASE_DUAL_dom"/>
</dbReference>
<dbReference type="CDD" id="cd14499">
    <property type="entry name" value="CDC14_C"/>
    <property type="match status" value="1"/>
</dbReference>
<feature type="compositionally biased region" description="Polar residues" evidence="5">
    <location>
        <begin position="577"/>
        <end position="586"/>
    </location>
</feature>
<dbReference type="InterPro" id="IPR044506">
    <property type="entry name" value="CDC14_C"/>
</dbReference>
<feature type="compositionally biased region" description="Low complexity" evidence="5">
    <location>
        <begin position="442"/>
        <end position="459"/>
    </location>
</feature>
<dbReference type="GeneID" id="101745214"/>
<feature type="domain" description="Tyrosine-protein phosphatase" evidence="6">
    <location>
        <begin position="177"/>
        <end position="332"/>
    </location>
</feature>
<feature type="compositionally biased region" description="Basic and acidic residues" evidence="5">
    <location>
        <begin position="426"/>
        <end position="440"/>
    </location>
</feature>
<dbReference type="FunFam" id="3.90.190.10:FF:000006">
    <property type="entry name" value="Dual specificity protein phosphatase CDC14B"/>
    <property type="match status" value="1"/>
</dbReference>
<evidence type="ECO:0000313" key="8">
    <source>
        <dbReference type="EnsemblMetazoa" id="XP_037874101.1"/>
    </source>
</evidence>
<dbReference type="RefSeq" id="XP_037874101.1">
    <property type="nucleotide sequence ID" value="XM_038018173.2"/>
</dbReference>
<dbReference type="PANTHER" id="PTHR23339">
    <property type="entry name" value="TYROSINE SPECIFIC PROTEIN PHOSPHATASE AND DUAL SPECIFICITY PROTEIN PHOSPHATASE"/>
    <property type="match status" value="1"/>
</dbReference>
<organism evidence="8 9">
    <name type="scientific">Bombyx mori</name>
    <name type="common">Silk moth</name>
    <dbReference type="NCBI Taxonomy" id="7091"/>
    <lineage>
        <taxon>Eukaryota</taxon>
        <taxon>Metazoa</taxon>
        <taxon>Ecdysozoa</taxon>
        <taxon>Arthropoda</taxon>
        <taxon>Hexapoda</taxon>
        <taxon>Insecta</taxon>
        <taxon>Pterygota</taxon>
        <taxon>Neoptera</taxon>
        <taxon>Endopterygota</taxon>
        <taxon>Lepidoptera</taxon>
        <taxon>Glossata</taxon>
        <taxon>Ditrysia</taxon>
        <taxon>Bombycoidea</taxon>
        <taxon>Bombycidae</taxon>
        <taxon>Bombycinae</taxon>
        <taxon>Bombyx</taxon>
    </lineage>
</organism>
<feature type="region of interest" description="Disordered" evidence="5">
    <location>
        <begin position="366"/>
        <end position="478"/>
    </location>
</feature>
<dbReference type="AlphaFoldDB" id="A0A8R2R173"/>
<evidence type="ECO:0000256" key="5">
    <source>
        <dbReference type="SAM" id="MobiDB-lite"/>
    </source>
</evidence>
<dbReference type="CDD" id="cd17657">
    <property type="entry name" value="CDC14_N"/>
    <property type="match status" value="1"/>
</dbReference>
<evidence type="ECO:0000256" key="2">
    <source>
        <dbReference type="ARBA" id="ARBA00013064"/>
    </source>
</evidence>
<feature type="compositionally biased region" description="Low complexity" evidence="5">
    <location>
        <begin position="619"/>
        <end position="632"/>
    </location>
</feature>
<evidence type="ECO:0000256" key="3">
    <source>
        <dbReference type="ARBA" id="ARBA00022801"/>
    </source>
</evidence>
<dbReference type="Pfam" id="PF14671">
    <property type="entry name" value="DSPn"/>
    <property type="match status" value="1"/>
</dbReference>
<feature type="region of interest" description="Disordered" evidence="5">
    <location>
        <begin position="548"/>
        <end position="599"/>
    </location>
</feature>
<feature type="domain" description="Tyrosine specific protein phosphatases" evidence="7">
    <location>
        <begin position="257"/>
        <end position="319"/>
    </location>
</feature>
<feature type="compositionally biased region" description="Polar residues" evidence="5">
    <location>
        <begin position="548"/>
        <end position="560"/>
    </location>
</feature>
<reference evidence="8" key="2">
    <citation type="submission" date="2022-06" db="UniProtKB">
        <authorList>
            <consortium name="EnsemblMetazoa"/>
        </authorList>
    </citation>
    <scope>IDENTIFICATION</scope>
    <source>
        <strain evidence="8">p50T (Dazao)</strain>
    </source>
</reference>
<dbReference type="InterPro" id="IPR029021">
    <property type="entry name" value="Prot-tyrosine_phosphatase-like"/>
</dbReference>
<dbReference type="PROSITE" id="PS50054">
    <property type="entry name" value="TYR_PHOSPHATASE_DUAL"/>
    <property type="match status" value="1"/>
</dbReference>
<dbReference type="InterPro" id="IPR050561">
    <property type="entry name" value="PTP"/>
</dbReference>
<feature type="region of interest" description="Disordered" evidence="5">
    <location>
        <begin position="614"/>
        <end position="657"/>
    </location>
</feature>
<reference evidence="9" key="1">
    <citation type="journal article" date="2008" name="Insect Biochem. Mol. Biol.">
        <title>The genome of a lepidopteran model insect, the silkworm Bombyx mori.</title>
        <authorList>
            <consortium name="International Silkworm Genome Consortium"/>
        </authorList>
    </citation>
    <scope>NUCLEOTIDE SEQUENCE [LARGE SCALE GENOMIC DNA]</scope>
    <source>
        <strain evidence="9">p50T</strain>
    </source>
</reference>
<dbReference type="EC" id="3.1.3.48" evidence="2"/>